<feature type="domain" description="Amidase" evidence="11">
    <location>
        <begin position="22"/>
        <end position="463"/>
    </location>
</feature>
<evidence type="ECO:0000256" key="10">
    <source>
        <dbReference type="HAMAP-Rule" id="MF_00120"/>
    </source>
</evidence>
<evidence type="ECO:0000256" key="4">
    <source>
        <dbReference type="ARBA" id="ARBA00014428"/>
    </source>
</evidence>
<dbReference type="STRING" id="713585.THITH_02490"/>
<dbReference type="EC" id="6.3.5.7" evidence="3 10"/>
<dbReference type="Proteomes" id="UP000005289">
    <property type="component" value="Chromosome"/>
</dbReference>
<sequence length="484" mass="51964">MTLDTLAGWARRLRARDISSRELTELYLERVDRLDAQINSFVTVTPEAALAAADAADRRLAKGEQAVLLGVPVAQKDIFCTRGVRTSCGSKMLDPFVAPYDATVVERMNAAGAVTLGKTNMDEFAMGSSNETSFYGPVRNPWDADRVPGGSSGGSAAAVAARLVPAATGTDTGGSIRQPAAFCGITGVKPTYGRVSRYGMIAFASSLDQGGPMAATAEDCALMLNAMAGFDPRDSTSVERPDEDFTAGLKANLKGLRIGLPKEFFGDGLDSSVREVTEAALAVLKDRGAELVEISLPNSGLSVPAYYVVAPAECSSNLARYDGVRYGYRCAEPRDLTDLYTRTRAEGFGAEVKRRIMIGTYVLSAGYYDAYYLKAQKVRRLIADDFRRAFEQVDVIAGPTTPELPFRLGEKSADPVKMYLSDIYTIAVNLAGLPGLSMPAGTVGCLPVGLQLIGNYFDESRLLGVAHQFQQDTDWHARMPASFV</sequence>
<dbReference type="HOGENOM" id="CLU_009600_0_3_6"/>
<evidence type="ECO:0000313" key="13">
    <source>
        <dbReference type="Proteomes" id="UP000005289"/>
    </source>
</evidence>
<dbReference type="PANTHER" id="PTHR11895">
    <property type="entry name" value="TRANSAMIDASE"/>
    <property type="match status" value="1"/>
</dbReference>
<dbReference type="HAMAP" id="MF_00120">
    <property type="entry name" value="GatA"/>
    <property type="match status" value="1"/>
</dbReference>
<dbReference type="EMBL" id="CP007029">
    <property type="protein sequence ID" value="AHE97328.1"/>
    <property type="molecule type" value="Genomic_DNA"/>
</dbReference>
<dbReference type="InterPro" id="IPR000120">
    <property type="entry name" value="Amidase"/>
</dbReference>
<evidence type="ECO:0000256" key="8">
    <source>
        <dbReference type="ARBA" id="ARBA00022917"/>
    </source>
</evidence>
<evidence type="ECO:0000259" key="11">
    <source>
        <dbReference type="Pfam" id="PF01425"/>
    </source>
</evidence>
<keyword evidence="13" id="KW-1185">Reference proteome</keyword>
<evidence type="ECO:0000256" key="7">
    <source>
        <dbReference type="ARBA" id="ARBA00022840"/>
    </source>
</evidence>
<keyword evidence="5 10" id="KW-0436">Ligase</keyword>
<dbReference type="InterPro" id="IPR036928">
    <property type="entry name" value="AS_sf"/>
</dbReference>
<reference evidence="12 13" key="1">
    <citation type="submission" date="2013-12" db="EMBL/GenBank/DDBJ databases">
        <authorList>
            <consortium name="DOE Joint Genome Institute"/>
            <person name="Muyzer G."/>
            <person name="Huntemann M."/>
            <person name="Han J."/>
            <person name="Chen A."/>
            <person name="Kyrpides N."/>
            <person name="Mavromatis K."/>
            <person name="Markowitz V."/>
            <person name="Palaniappan K."/>
            <person name="Ivanova N."/>
            <person name="Schaumberg A."/>
            <person name="Pati A."/>
            <person name="Liolios K."/>
            <person name="Nordberg H.P."/>
            <person name="Cantor M.N."/>
            <person name="Hua S.X."/>
            <person name="Woyke T."/>
        </authorList>
    </citation>
    <scope>NUCLEOTIDE SEQUENCE [LARGE SCALE GENOMIC DNA]</scope>
    <source>
        <strain evidence="12 13">ARh 1</strain>
    </source>
</reference>
<dbReference type="InterPro" id="IPR004412">
    <property type="entry name" value="GatA"/>
</dbReference>
<dbReference type="OrthoDB" id="9811471at2"/>
<proteinExistence type="inferred from homology"/>
<dbReference type="GO" id="GO:0016740">
    <property type="term" value="F:transferase activity"/>
    <property type="evidence" value="ECO:0007669"/>
    <property type="project" value="UniProtKB-KW"/>
</dbReference>
<name>W0DK15_9GAMM</name>
<feature type="active site" description="Charge relay system" evidence="10">
    <location>
        <position position="151"/>
    </location>
</feature>
<dbReference type="InterPro" id="IPR020556">
    <property type="entry name" value="Amidase_CS"/>
</dbReference>
<dbReference type="InterPro" id="IPR023631">
    <property type="entry name" value="Amidase_dom"/>
</dbReference>
<dbReference type="RefSeq" id="WP_006746095.1">
    <property type="nucleotide sequence ID" value="NZ_CP007029.1"/>
</dbReference>
<keyword evidence="6 10" id="KW-0547">Nucleotide-binding</keyword>
<dbReference type="PROSITE" id="PS00571">
    <property type="entry name" value="AMIDASES"/>
    <property type="match status" value="1"/>
</dbReference>
<dbReference type="SUPFAM" id="SSF75304">
    <property type="entry name" value="Amidase signature (AS) enzymes"/>
    <property type="match status" value="1"/>
</dbReference>
<evidence type="ECO:0000313" key="12">
    <source>
        <dbReference type="EMBL" id="AHE97328.1"/>
    </source>
</evidence>
<feature type="active site" description="Charge relay system" evidence="10">
    <location>
        <position position="76"/>
    </location>
</feature>
<evidence type="ECO:0000256" key="2">
    <source>
        <dbReference type="ARBA" id="ARBA00011123"/>
    </source>
</evidence>
<accession>W0DK15</accession>
<evidence type="ECO:0000256" key="6">
    <source>
        <dbReference type="ARBA" id="ARBA00022741"/>
    </source>
</evidence>
<keyword evidence="8 10" id="KW-0648">Protein biosynthesis</keyword>
<organism evidence="12 13">
    <name type="scientific">Thioalkalivibrio paradoxus ARh 1</name>
    <dbReference type="NCBI Taxonomy" id="713585"/>
    <lineage>
        <taxon>Bacteria</taxon>
        <taxon>Pseudomonadati</taxon>
        <taxon>Pseudomonadota</taxon>
        <taxon>Gammaproteobacteria</taxon>
        <taxon>Chromatiales</taxon>
        <taxon>Ectothiorhodospiraceae</taxon>
        <taxon>Thioalkalivibrio</taxon>
    </lineage>
</organism>
<protein>
    <recommendedName>
        <fullName evidence="4 10">Glutamyl-tRNA(Gln) amidotransferase subunit A</fullName>
        <shortName evidence="10">Glu-ADT subunit A</shortName>
        <ecNumber evidence="3 10">6.3.5.7</ecNumber>
    </recommendedName>
</protein>
<evidence type="ECO:0000256" key="5">
    <source>
        <dbReference type="ARBA" id="ARBA00022598"/>
    </source>
</evidence>
<evidence type="ECO:0000256" key="3">
    <source>
        <dbReference type="ARBA" id="ARBA00012739"/>
    </source>
</evidence>
<dbReference type="NCBIfam" id="TIGR00132">
    <property type="entry name" value="gatA"/>
    <property type="match status" value="1"/>
</dbReference>
<evidence type="ECO:0000256" key="9">
    <source>
        <dbReference type="ARBA" id="ARBA00047407"/>
    </source>
</evidence>
<dbReference type="AlphaFoldDB" id="W0DK15"/>
<feature type="active site" description="Acyl-ester intermediate" evidence="10">
    <location>
        <position position="175"/>
    </location>
</feature>
<dbReference type="KEGG" id="tti:THITH_02490"/>
<dbReference type="GO" id="GO:0006412">
    <property type="term" value="P:translation"/>
    <property type="evidence" value="ECO:0007669"/>
    <property type="project" value="UniProtKB-UniRule"/>
</dbReference>
<dbReference type="GO" id="GO:0050567">
    <property type="term" value="F:glutaminyl-tRNA synthase (glutamine-hydrolyzing) activity"/>
    <property type="evidence" value="ECO:0007669"/>
    <property type="project" value="UniProtKB-UniRule"/>
</dbReference>
<keyword evidence="7 10" id="KW-0067">ATP-binding</keyword>
<dbReference type="Pfam" id="PF01425">
    <property type="entry name" value="Amidase"/>
    <property type="match status" value="1"/>
</dbReference>
<dbReference type="Gene3D" id="3.90.1300.10">
    <property type="entry name" value="Amidase signature (AS) domain"/>
    <property type="match status" value="1"/>
</dbReference>
<comment type="catalytic activity">
    <reaction evidence="9 10">
        <text>L-glutamyl-tRNA(Gln) + L-glutamine + ATP + H2O = L-glutaminyl-tRNA(Gln) + L-glutamate + ADP + phosphate + H(+)</text>
        <dbReference type="Rhea" id="RHEA:17521"/>
        <dbReference type="Rhea" id="RHEA-COMP:9681"/>
        <dbReference type="Rhea" id="RHEA-COMP:9684"/>
        <dbReference type="ChEBI" id="CHEBI:15377"/>
        <dbReference type="ChEBI" id="CHEBI:15378"/>
        <dbReference type="ChEBI" id="CHEBI:29985"/>
        <dbReference type="ChEBI" id="CHEBI:30616"/>
        <dbReference type="ChEBI" id="CHEBI:43474"/>
        <dbReference type="ChEBI" id="CHEBI:58359"/>
        <dbReference type="ChEBI" id="CHEBI:78520"/>
        <dbReference type="ChEBI" id="CHEBI:78521"/>
        <dbReference type="ChEBI" id="CHEBI:456216"/>
        <dbReference type="EC" id="6.3.5.7"/>
    </reaction>
</comment>
<comment type="subunit">
    <text evidence="2 10">Heterotrimer of A, B and C subunits.</text>
</comment>
<gene>
    <name evidence="10" type="primary">gatA</name>
    <name evidence="12" type="ORF">THITH_02490</name>
</gene>
<evidence type="ECO:0000256" key="1">
    <source>
        <dbReference type="ARBA" id="ARBA00008069"/>
    </source>
</evidence>
<comment type="function">
    <text evidence="10">Allows the formation of correctly charged Gln-tRNA(Gln) through the transamidation of misacylated Glu-tRNA(Gln) in organisms which lack glutaminyl-tRNA synthetase. The reaction takes place in the presence of glutamine and ATP through an activated gamma-phospho-Glu-tRNA(Gln).</text>
</comment>
<keyword evidence="12" id="KW-0808">Transferase</keyword>
<dbReference type="GO" id="GO:0005524">
    <property type="term" value="F:ATP binding"/>
    <property type="evidence" value="ECO:0007669"/>
    <property type="project" value="UniProtKB-KW"/>
</dbReference>
<comment type="similarity">
    <text evidence="1 10">Belongs to the amidase family. GatA subfamily.</text>
</comment>
<dbReference type="PANTHER" id="PTHR11895:SF151">
    <property type="entry name" value="GLUTAMYL-TRNA(GLN) AMIDOTRANSFERASE SUBUNIT A"/>
    <property type="match status" value="1"/>
</dbReference>
<dbReference type="GO" id="GO:0030956">
    <property type="term" value="C:glutamyl-tRNA(Gln) amidotransferase complex"/>
    <property type="evidence" value="ECO:0007669"/>
    <property type="project" value="InterPro"/>
</dbReference>